<evidence type="ECO:0000313" key="2">
    <source>
        <dbReference type="Proteomes" id="UP000821837"/>
    </source>
</evidence>
<dbReference type="EMBL" id="JABSTV010001245">
    <property type="protein sequence ID" value="KAH7982299.1"/>
    <property type="molecule type" value="Genomic_DNA"/>
</dbReference>
<reference evidence="1" key="2">
    <citation type="submission" date="2021-09" db="EMBL/GenBank/DDBJ databases">
        <authorList>
            <person name="Jia N."/>
            <person name="Wang J."/>
            <person name="Shi W."/>
            <person name="Du L."/>
            <person name="Sun Y."/>
            <person name="Zhan W."/>
            <person name="Jiang J."/>
            <person name="Wang Q."/>
            <person name="Zhang B."/>
            <person name="Ji P."/>
            <person name="Sakyi L.B."/>
            <person name="Cui X."/>
            <person name="Yuan T."/>
            <person name="Jiang B."/>
            <person name="Yang W."/>
            <person name="Lam T.T.-Y."/>
            <person name="Chang Q."/>
            <person name="Ding S."/>
            <person name="Wang X."/>
            <person name="Zhu J."/>
            <person name="Ruan X."/>
            <person name="Zhao L."/>
            <person name="Wei J."/>
            <person name="Que T."/>
            <person name="Du C."/>
            <person name="Cheng J."/>
            <person name="Dai P."/>
            <person name="Han X."/>
            <person name="Huang E."/>
            <person name="Gao Y."/>
            <person name="Liu J."/>
            <person name="Shao H."/>
            <person name="Ye R."/>
            <person name="Li L."/>
            <person name="Wei W."/>
            <person name="Wang X."/>
            <person name="Wang C."/>
            <person name="Huo Q."/>
            <person name="Li W."/>
            <person name="Guo W."/>
            <person name="Chen H."/>
            <person name="Chen S."/>
            <person name="Zhou L."/>
            <person name="Zhou L."/>
            <person name="Ni X."/>
            <person name="Tian J."/>
            <person name="Zhou Y."/>
            <person name="Sheng Y."/>
            <person name="Liu T."/>
            <person name="Pan Y."/>
            <person name="Xia L."/>
            <person name="Li J."/>
            <person name="Zhao F."/>
            <person name="Cao W."/>
        </authorList>
    </citation>
    <scope>NUCLEOTIDE SEQUENCE</scope>
    <source>
        <strain evidence="1">Rsan-2018</strain>
        <tissue evidence="1">Larvae</tissue>
    </source>
</reference>
<evidence type="ECO:0000313" key="1">
    <source>
        <dbReference type="EMBL" id="KAH7982299.1"/>
    </source>
</evidence>
<comment type="caution">
    <text evidence="1">The sequence shown here is derived from an EMBL/GenBank/DDBJ whole genome shotgun (WGS) entry which is preliminary data.</text>
</comment>
<protein>
    <submittedName>
        <fullName evidence="1">Uncharacterized protein</fullName>
    </submittedName>
</protein>
<reference evidence="1" key="1">
    <citation type="journal article" date="2020" name="Cell">
        <title>Large-Scale Comparative Analyses of Tick Genomes Elucidate Their Genetic Diversity and Vector Capacities.</title>
        <authorList>
            <consortium name="Tick Genome and Microbiome Consortium (TIGMIC)"/>
            <person name="Jia N."/>
            <person name="Wang J."/>
            <person name="Shi W."/>
            <person name="Du L."/>
            <person name="Sun Y."/>
            <person name="Zhan W."/>
            <person name="Jiang J.F."/>
            <person name="Wang Q."/>
            <person name="Zhang B."/>
            <person name="Ji P."/>
            <person name="Bell-Sakyi L."/>
            <person name="Cui X.M."/>
            <person name="Yuan T.T."/>
            <person name="Jiang B.G."/>
            <person name="Yang W.F."/>
            <person name="Lam T.T."/>
            <person name="Chang Q.C."/>
            <person name="Ding S.J."/>
            <person name="Wang X.J."/>
            <person name="Zhu J.G."/>
            <person name="Ruan X.D."/>
            <person name="Zhao L."/>
            <person name="Wei J.T."/>
            <person name="Ye R.Z."/>
            <person name="Que T.C."/>
            <person name="Du C.H."/>
            <person name="Zhou Y.H."/>
            <person name="Cheng J.X."/>
            <person name="Dai P.F."/>
            <person name="Guo W.B."/>
            <person name="Han X.H."/>
            <person name="Huang E.J."/>
            <person name="Li L.F."/>
            <person name="Wei W."/>
            <person name="Gao Y.C."/>
            <person name="Liu J.Z."/>
            <person name="Shao H.Z."/>
            <person name="Wang X."/>
            <person name="Wang C.C."/>
            <person name="Yang T.C."/>
            <person name="Huo Q.B."/>
            <person name="Li W."/>
            <person name="Chen H.Y."/>
            <person name="Chen S.E."/>
            <person name="Zhou L.G."/>
            <person name="Ni X.B."/>
            <person name="Tian J.H."/>
            <person name="Sheng Y."/>
            <person name="Liu T."/>
            <person name="Pan Y.S."/>
            <person name="Xia L.Y."/>
            <person name="Li J."/>
            <person name="Zhao F."/>
            <person name="Cao W.C."/>
        </authorList>
    </citation>
    <scope>NUCLEOTIDE SEQUENCE</scope>
    <source>
        <strain evidence="1">Rsan-2018</strain>
    </source>
</reference>
<keyword evidence="2" id="KW-1185">Reference proteome</keyword>
<proteinExistence type="predicted"/>
<organism evidence="1 2">
    <name type="scientific">Rhipicephalus sanguineus</name>
    <name type="common">Brown dog tick</name>
    <name type="synonym">Ixodes sanguineus</name>
    <dbReference type="NCBI Taxonomy" id="34632"/>
    <lineage>
        <taxon>Eukaryota</taxon>
        <taxon>Metazoa</taxon>
        <taxon>Ecdysozoa</taxon>
        <taxon>Arthropoda</taxon>
        <taxon>Chelicerata</taxon>
        <taxon>Arachnida</taxon>
        <taxon>Acari</taxon>
        <taxon>Parasitiformes</taxon>
        <taxon>Ixodida</taxon>
        <taxon>Ixodoidea</taxon>
        <taxon>Ixodidae</taxon>
        <taxon>Rhipicephalinae</taxon>
        <taxon>Rhipicephalus</taxon>
        <taxon>Rhipicephalus</taxon>
    </lineage>
</organism>
<accession>A0A9D4QG47</accession>
<dbReference type="AlphaFoldDB" id="A0A9D4QG47"/>
<dbReference type="Proteomes" id="UP000821837">
    <property type="component" value="Chromosome 1"/>
</dbReference>
<sequence length="234" mass="26429">MSSDAAEKLCATLYCLPFEELYALENCNFPWLMPLIGLSLTPTVDSVHRSIMAVNDEQQRFERIAKIHAWLIPRRIYRPWFLYRLPDVLAKVDRTYTYSSFVNAFTPTGLLGHGFVDTGAALCLTLLVVDEACREPGSAPICFSLWRGLPFVAVHTSGMTGNQANYRSALSFVLGRLDECHCGTSDDLNSAHIEATRQARQSWVQGPEQLRERKPTIYYDKGVDTRTSHLQVRP</sequence>
<gene>
    <name evidence="1" type="ORF">HPB52_003832</name>
</gene>
<name>A0A9D4QG47_RHISA</name>